<keyword evidence="4" id="KW-1185">Reference proteome</keyword>
<dbReference type="PANTHER" id="PTHR37973">
    <property type="entry name" value="CHONDROITIN PROTEOGLYCAN 3"/>
    <property type="match status" value="1"/>
</dbReference>
<dbReference type="InterPro" id="IPR039260">
    <property type="entry name" value="Cpg-3"/>
</dbReference>
<evidence type="ECO:0000256" key="1">
    <source>
        <dbReference type="SAM" id="MobiDB-lite"/>
    </source>
</evidence>
<evidence type="ECO:0000313" key="3">
    <source>
        <dbReference type="EMBL" id="KAK0409714.1"/>
    </source>
</evidence>
<feature type="chain" id="PRO_5041267992" description="EB domain-containing protein" evidence="2">
    <location>
        <begin position="19"/>
        <end position="281"/>
    </location>
</feature>
<gene>
    <name evidence="3" type="ORF">QR680_004707</name>
</gene>
<feature type="region of interest" description="Disordered" evidence="1">
    <location>
        <begin position="38"/>
        <end position="112"/>
    </location>
</feature>
<feature type="region of interest" description="Disordered" evidence="1">
    <location>
        <begin position="127"/>
        <end position="152"/>
    </location>
</feature>
<dbReference type="PANTHER" id="PTHR37973:SF3">
    <property type="entry name" value="CHONDROITIN PROTEOGLYCAN 3-RELATED"/>
    <property type="match status" value="1"/>
</dbReference>
<protein>
    <recommendedName>
        <fullName evidence="5">EB domain-containing protein</fullName>
    </recommendedName>
</protein>
<feature type="compositionally biased region" description="Basic residues" evidence="1">
    <location>
        <begin position="127"/>
        <end position="138"/>
    </location>
</feature>
<reference evidence="3" key="1">
    <citation type="submission" date="2023-06" db="EMBL/GenBank/DDBJ databases">
        <title>Genomic analysis of the entomopathogenic nematode Steinernema hermaphroditum.</title>
        <authorList>
            <person name="Schwarz E.M."/>
            <person name="Heppert J.K."/>
            <person name="Baniya A."/>
            <person name="Schwartz H.T."/>
            <person name="Tan C.-H."/>
            <person name="Antoshechkin I."/>
            <person name="Sternberg P.W."/>
            <person name="Goodrich-Blair H."/>
            <person name="Dillman A.R."/>
        </authorList>
    </citation>
    <scope>NUCLEOTIDE SEQUENCE</scope>
    <source>
        <strain evidence="3">PS9179</strain>
        <tissue evidence="3">Whole animal</tissue>
    </source>
</reference>
<evidence type="ECO:0008006" key="5">
    <source>
        <dbReference type="Google" id="ProtNLM"/>
    </source>
</evidence>
<dbReference type="AlphaFoldDB" id="A0AA39LUE9"/>
<proteinExistence type="predicted"/>
<comment type="caution">
    <text evidence="3">The sequence shown here is derived from an EMBL/GenBank/DDBJ whole genome shotgun (WGS) entry which is preliminary data.</text>
</comment>
<dbReference type="EMBL" id="JAUCMV010000003">
    <property type="protein sequence ID" value="KAK0409714.1"/>
    <property type="molecule type" value="Genomic_DNA"/>
</dbReference>
<dbReference type="Proteomes" id="UP001175271">
    <property type="component" value="Unassembled WGS sequence"/>
</dbReference>
<feature type="signal peptide" evidence="2">
    <location>
        <begin position="1"/>
        <end position="18"/>
    </location>
</feature>
<evidence type="ECO:0000313" key="4">
    <source>
        <dbReference type="Proteomes" id="UP001175271"/>
    </source>
</evidence>
<evidence type="ECO:0000256" key="2">
    <source>
        <dbReference type="SAM" id="SignalP"/>
    </source>
</evidence>
<sequence length="281" mass="29530">MRLLPLVLFCGLVASGFAAAIQNDVSPCGVVTEAPAQSPCDPVTEAPTQPPCDPVSEAPTTESPCQVTEAPAQPPCDPVTEAPTEPPCQEPTTTTTTTTEAPAQPPCAAAATEAPTKAPCPYAKKNIKSQKRVRNSRKGKSEPANPVVADDYEDDDGYILVPKKQNATEPPKECKTWNKCFNNDDCAGGKGGTCIGASIGTCHCYSCVHFYPCTSDLHCGGFKNACNLEKGECDCYGAYKKNGLKSFGQALLNFCGIQKCTADGEDTCFGLPCQAGKCICN</sequence>
<organism evidence="3 4">
    <name type="scientific">Steinernema hermaphroditum</name>
    <dbReference type="NCBI Taxonomy" id="289476"/>
    <lineage>
        <taxon>Eukaryota</taxon>
        <taxon>Metazoa</taxon>
        <taxon>Ecdysozoa</taxon>
        <taxon>Nematoda</taxon>
        <taxon>Chromadorea</taxon>
        <taxon>Rhabditida</taxon>
        <taxon>Tylenchina</taxon>
        <taxon>Panagrolaimomorpha</taxon>
        <taxon>Strongyloidoidea</taxon>
        <taxon>Steinernematidae</taxon>
        <taxon>Steinernema</taxon>
    </lineage>
</organism>
<keyword evidence="2" id="KW-0732">Signal</keyword>
<name>A0AA39LUE9_9BILA</name>
<accession>A0AA39LUE9</accession>
<feature type="compositionally biased region" description="Low complexity" evidence="1">
    <location>
        <begin position="90"/>
        <end position="112"/>
    </location>
</feature>